<dbReference type="PANTHER" id="PTHR48125:SF10">
    <property type="entry name" value="OS12G0136300 PROTEIN"/>
    <property type="match status" value="1"/>
</dbReference>
<feature type="compositionally biased region" description="Basic and acidic residues" evidence="1">
    <location>
        <begin position="587"/>
        <end position="598"/>
    </location>
</feature>
<dbReference type="Gene3D" id="1.25.40.10">
    <property type="entry name" value="Tetratricopeptide repeat domain"/>
    <property type="match status" value="1"/>
</dbReference>
<feature type="region of interest" description="Disordered" evidence="1">
    <location>
        <begin position="643"/>
        <end position="666"/>
    </location>
</feature>
<dbReference type="EMBL" id="BNJQ01000002">
    <property type="protein sequence ID" value="GHP01919.1"/>
    <property type="molecule type" value="Genomic_DNA"/>
</dbReference>
<name>A0A830H8S9_9CHLO</name>
<feature type="compositionally biased region" description="Basic and acidic residues" evidence="1">
    <location>
        <begin position="132"/>
        <end position="144"/>
    </location>
</feature>
<dbReference type="CDD" id="cd06532">
    <property type="entry name" value="Glyco_transf_25"/>
    <property type="match status" value="1"/>
</dbReference>
<organism evidence="2 3">
    <name type="scientific">Pycnococcus provasolii</name>
    <dbReference type="NCBI Taxonomy" id="41880"/>
    <lineage>
        <taxon>Eukaryota</taxon>
        <taxon>Viridiplantae</taxon>
        <taxon>Chlorophyta</taxon>
        <taxon>Pseudoscourfieldiophyceae</taxon>
        <taxon>Pseudoscourfieldiales</taxon>
        <taxon>Pycnococcaceae</taxon>
        <taxon>Pycnococcus</taxon>
    </lineage>
</organism>
<evidence type="ECO:0000313" key="2">
    <source>
        <dbReference type="EMBL" id="GHP01919.1"/>
    </source>
</evidence>
<comment type="caution">
    <text evidence="2">The sequence shown here is derived from an EMBL/GenBank/DDBJ whole genome shotgun (WGS) entry which is preliminary data.</text>
</comment>
<feature type="region of interest" description="Disordered" evidence="1">
    <location>
        <begin position="112"/>
        <end position="201"/>
    </location>
</feature>
<evidence type="ECO:0000256" key="1">
    <source>
        <dbReference type="SAM" id="MobiDB-lite"/>
    </source>
</evidence>
<dbReference type="InterPro" id="IPR002654">
    <property type="entry name" value="Glyco_trans_25"/>
</dbReference>
<accession>A0A830H8S9</accession>
<dbReference type="Proteomes" id="UP000660262">
    <property type="component" value="Unassembled WGS sequence"/>
</dbReference>
<feature type="compositionally biased region" description="Basic and acidic residues" evidence="1">
    <location>
        <begin position="271"/>
        <end position="283"/>
    </location>
</feature>
<dbReference type="AlphaFoldDB" id="A0A830H8S9"/>
<feature type="region of interest" description="Disordered" evidence="1">
    <location>
        <begin position="217"/>
        <end position="283"/>
    </location>
</feature>
<dbReference type="OrthoDB" id="47375at2759"/>
<feature type="region of interest" description="Disordered" evidence="1">
    <location>
        <begin position="587"/>
        <end position="623"/>
    </location>
</feature>
<feature type="compositionally biased region" description="Acidic residues" evidence="1">
    <location>
        <begin position="186"/>
        <end position="199"/>
    </location>
</feature>
<evidence type="ECO:0000313" key="3">
    <source>
        <dbReference type="Proteomes" id="UP000660262"/>
    </source>
</evidence>
<gene>
    <name evidence="2" type="ORF">PPROV_000067600</name>
</gene>
<reference evidence="2" key="1">
    <citation type="submission" date="2020-10" db="EMBL/GenBank/DDBJ databases">
        <title>Unveiling of a novel bifunctional photoreceptor, Dualchrome1, isolated from a cosmopolitan green alga.</title>
        <authorList>
            <person name="Suzuki S."/>
            <person name="Kawachi M."/>
        </authorList>
    </citation>
    <scope>NUCLEOTIDE SEQUENCE</scope>
    <source>
        <strain evidence="2">NIES 2893</strain>
    </source>
</reference>
<proteinExistence type="predicted"/>
<keyword evidence="3" id="KW-1185">Reference proteome</keyword>
<sequence>MPSPNPSLHADMDMDVDPVAFFQHAQWLFSSGDFEASERMFRTFTEVAPQFVQGFLNLGVCLERRGRFAEAVAVYQTTASSFPEHAEQVQTFIQNTKAAAAQAGVAVDENAKSVSGSDAAPPKTSPAPSPAKKKDSLDYSRFDSIEDSDDDNDDGKKIAAQPQPTPAPAPQIKQNTSKAENRPGFMDEDSDDDDDDDMPALEAVPGMEKEAKDVLANGNHKKSSASAQIQPPSPSPPPQQKQTPKSSAAGHAAYEALTGTRHPFGSNVQAERNRKDADGTDPRVPDCLVAPALTINLARREDRWEAMSQHARSFGLHLERVDAVDGRALDPASLASFPMCSPPEAGTVMSQARAMRMAAQRAKDSGATTALILEDDARFSKDAFLVLAQALREIPDDWDVLYLGANHLSPPDAVPGCDYVSLCTAALAMHAYVVRCSRANEAADYLETSPRACDVEMVRLQSTGALRVYCTDPPVATQAAGQSDIQGIHVGPELARMRFLGVEYDYEKEDAALTAADSKLDDEMASMDAKIEAAQARIPGSRTFEGVGRERVTVNGVEISSMRAELEGAARRARHFHEKYLLEQKRSEAARRRVRELEAGGARATSSSTTPSSGGGEGTAAALRRAAAAEARVAELEAQLKAASTSASSTTSQPSLSSTATGDGDMRQRLIAAEAMAKREERLRKQAEKIREHENTLLPDWLPRCVTRPLLRIIWPTRIPGSAVDV</sequence>
<dbReference type="InterPro" id="IPR011990">
    <property type="entry name" value="TPR-like_helical_dom_sf"/>
</dbReference>
<feature type="compositionally biased region" description="Low complexity" evidence="1">
    <location>
        <begin position="599"/>
        <end position="612"/>
    </location>
</feature>
<protein>
    <recommendedName>
        <fullName evidence="4">Glycosyltransferase family 25 protein</fullName>
    </recommendedName>
</protein>
<feature type="compositionally biased region" description="Low complexity" evidence="1">
    <location>
        <begin position="643"/>
        <end position="661"/>
    </location>
</feature>
<evidence type="ECO:0008006" key="4">
    <source>
        <dbReference type="Google" id="ProtNLM"/>
    </source>
</evidence>
<dbReference type="SUPFAM" id="SSF48452">
    <property type="entry name" value="TPR-like"/>
    <property type="match status" value="1"/>
</dbReference>
<dbReference type="PANTHER" id="PTHR48125">
    <property type="entry name" value="LP07818P1"/>
    <property type="match status" value="1"/>
</dbReference>